<keyword evidence="1" id="KW-0808">Transferase</keyword>
<dbReference type="GO" id="GO:0009103">
    <property type="term" value="P:lipopolysaccharide biosynthetic process"/>
    <property type="evidence" value="ECO:0007669"/>
    <property type="project" value="TreeGrafter"/>
</dbReference>
<dbReference type="RefSeq" id="WP_216130025.1">
    <property type="nucleotide sequence ID" value="NZ_CP064782.1"/>
</dbReference>
<dbReference type="Pfam" id="PF13692">
    <property type="entry name" value="Glyco_trans_1_4"/>
    <property type="match status" value="1"/>
</dbReference>
<dbReference type="EMBL" id="CP064782">
    <property type="protein sequence ID" value="QWT47919.1"/>
    <property type="molecule type" value="Genomic_DNA"/>
</dbReference>
<dbReference type="GO" id="GO:0016757">
    <property type="term" value="F:glycosyltransferase activity"/>
    <property type="evidence" value="ECO:0007669"/>
    <property type="project" value="TreeGrafter"/>
</dbReference>
<name>A0A975SKC3_9RHOO</name>
<organism evidence="2 3">
    <name type="scientific">Azospira inquinata</name>
    <dbReference type="NCBI Taxonomy" id="2785627"/>
    <lineage>
        <taxon>Bacteria</taxon>
        <taxon>Pseudomonadati</taxon>
        <taxon>Pseudomonadota</taxon>
        <taxon>Betaproteobacteria</taxon>
        <taxon>Rhodocyclales</taxon>
        <taxon>Rhodocyclaceae</taxon>
        <taxon>Azospira</taxon>
    </lineage>
</organism>
<dbReference type="PANTHER" id="PTHR46401:SF2">
    <property type="entry name" value="GLYCOSYLTRANSFERASE WBBK-RELATED"/>
    <property type="match status" value="1"/>
</dbReference>
<reference evidence="2" key="1">
    <citation type="submission" date="2020-11" db="EMBL/GenBank/DDBJ databases">
        <title>Azospira inquinata sp. nov.</title>
        <authorList>
            <person name="Moe W.M."/>
            <person name="Mikes M.C."/>
        </authorList>
    </citation>
    <scope>NUCLEOTIDE SEQUENCE</scope>
    <source>
        <strain evidence="2">Azo-3</strain>
    </source>
</reference>
<keyword evidence="3" id="KW-1185">Reference proteome</keyword>
<dbReference type="AlphaFoldDB" id="A0A975SKC3"/>
<evidence type="ECO:0000313" key="2">
    <source>
        <dbReference type="EMBL" id="QWT47919.1"/>
    </source>
</evidence>
<gene>
    <name evidence="2" type="ORF">Azoinq_08515</name>
</gene>
<dbReference type="KEGG" id="aiq:Azoinq_08515"/>
<sequence>MAVLWVHSGGWLSRAAISYIGVHNGASFAAAGQDSHLLMPAAAEDGAAEAHLQEYYGVQAQAKLHLQLFSEKRRWWQIHHPYYGYGERYALRLRKALPADEKLVILTREPRFLPYLAKLSRVPGIVGLYESHYFYYDLGWREGPVSKGDRMRGNLERRYLPQISGIVAIASEQAKLFAQAMPHVPVLFSPLGAKHLPESLISRKREEQWRQRRTVAYIGHLFAYKGVDALVAYGTRLKQKNINAVFFGGTPEEVARYEKICAEQGADNLRWHPFLPPAAMFQALAGCASVGLVALEDNYYNRHLTCPVKALDFLSLGIPVVASDLPCTRDVLGEAGVYFPPGDTEAMLERICALLDDGDSYAHRARSGLDRAEQLSWKNRAAQILAFANQLK</sequence>
<evidence type="ECO:0000313" key="3">
    <source>
        <dbReference type="Proteomes" id="UP000683428"/>
    </source>
</evidence>
<proteinExistence type="predicted"/>
<evidence type="ECO:0000256" key="1">
    <source>
        <dbReference type="ARBA" id="ARBA00022679"/>
    </source>
</evidence>
<accession>A0A975SKC3</accession>
<dbReference type="Proteomes" id="UP000683428">
    <property type="component" value="Chromosome"/>
</dbReference>
<dbReference type="PANTHER" id="PTHR46401">
    <property type="entry name" value="GLYCOSYLTRANSFERASE WBBK-RELATED"/>
    <property type="match status" value="1"/>
</dbReference>
<protein>
    <submittedName>
        <fullName evidence="2">Glycosyltransferase</fullName>
    </submittedName>
</protein>